<dbReference type="OrthoDB" id="1875751at2759"/>
<dbReference type="SUPFAM" id="SSF54928">
    <property type="entry name" value="RNA-binding domain, RBD"/>
    <property type="match status" value="2"/>
</dbReference>
<dbReference type="PANTHER" id="PTHR48032:SF6">
    <property type="entry name" value="RNA-BINDING (RRM_RBD_RNP MOTIFS) FAMILY PROTEIN"/>
    <property type="match status" value="1"/>
</dbReference>
<dbReference type="InterPro" id="IPR035979">
    <property type="entry name" value="RBD_domain_sf"/>
</dbReference>
<proteinExistence type="predicted"/>
<reference evidence="6 7" key="2">
    <citation type="journal article" date="2013" name="PLoS ONE">
        <title>Whole genome mapping and re-organization of the nuclear and mitochondrial genomes of Babesia microti isolates.</title>
        <authorList>
            <person name="Cornillot E."/>
            <person name="Dassouli A."/>
            <person name="Garg A."/>
            <person name="Pachikara N."/>
            <person name="Randazzo S."/>
            <person name="Depoix D."/>
            <person name="Carcy B."/>
            <person name="Delbecq S."/>
            <person name="Frutos R."/>
            <person name="Silva J.C."/>
            <person name="Sutton R."/>
            <person name="Krause P.J."/>
            <person name="Mamoun C.B."/>
        </authorList>
    </citation>
    <scope>NUCLEOTIDE SEQUENCE [LARGE SCALE GENOMIC DNA]</scope>
    <source>
        <strain evidence="6 7">RI</strain>
    </source>
</reference>
<accession>I7IH55</accession>
<gene>
    <name evidence="6" type="ORF">BmR1_04g05120</name>
</gene>
<dbReference type="VEuPathDB" id="PiroplasmaDB:BmR1_04g05120"/>
<feature type="compositionally biased region" description="Basic and acidic residues" evidence="4">
    <location>
        <begin position="298"/>
        <end position="313"/>
    </location>
</feature>
<organism evidence="6 7">
    <name type="scientific">Babesia microti (strain RI)</name>
    <dbReference type="NCBI Taxonomy" id="1133968"/>
    <lineage>
        <taxon>Eukaryota</taxon>
        <taxon>Sar</taxon>
        <taxon>Alveolata</taxon>
        <taxon>Apicomplexa</taxon>
        <taxon>Aconoidasida</taxon>
        <taxon>Piroplasmida</taxon>
        <taxon>Babesiidae</taxon>
        <taxon>Babesia</taxon>
    </lineage>
</organism>
<evidence type="ECO:0000313" key="6">
    <source>
        <dbReference type="EMBL" id="CCF75222.2"/>
    </source>
</evidence>
<name>I7IH55_BABMR</name>
<evidence type="ECO:0000256" key="4">
    <source>
        <dbReference type="SAM" id="MobiDB-lite"/>
    </source>
</evidence>
<dbReference type="SMART" id="SM00360">
    <property type="entry name" value="RRM"/>
    <property type="match status" value="1"/>
</dbReference>
<keyword evidence="7" id="KW-1185">Reference proteome</keyword>
<dbReference type="AlphaFoldDB" id="I7IH55"/>
<keyword evidence="1" id="KW-0677">Repeat</keyword>
<dbReference type="GO" id="GO:0003729">
    <property type="term" value="F:mRNA binding"/>
    <property type="evidence" value="ECO:0007669"/>
    <property type="project" value="TreeGrafter"/>
</dbReference>
<dbReference type="Gene3D" id="3.30.70.330">
    <property type="match status" value="2"/>
</dbReference>
<evidence type="ECO:0000256" key="3">
    <source>
        <dbReference type="PROSITE-ProRule" id="PRU00176"/>
    </source>
</evidence>
<dbReference type="Pfam" id="PF00076">
    <property type="entry name" value="RRM_1"/>
    <property type="match status" value="2"/>
</dbReference>
<keyword evidence="2 3" id="KW-0694">RNA-binding</keyword>
<dbReference type="KEGG" id="bmic:BmR1_04g05120"/>
<evidence type="ECO:0000313" key="7">
    <source>
        <dbReference type="Proteomes" id="UP000002899"/>
    </source>
</evidence>
<protein>
    <submittedName>
        <fullName evidence="6">RNA-binding protein Musashi</fullName>
    </submittedName>
</protein>
<reference evidence="6 7" key="1">
    <citation type="journal article" date="2012" name="Nucleic Acids Res.">
        <title>Sequencing of the smallest Apicomplexan genome from the human pathogen Babesia microti.</title>
        <authorList>
            <person name="Cornillot E."/>
            <person name="Hadj-Kaddour K."/>
            <person name="Dassouli A."/>
            <person name="Noel B."/>
            <person name="Ranwez V."/>
            <person name="Vacherie B."/>
            <person name="Augagneur Y."/>
            <person name="Bres V."/>
            <person name="Duclos A."/>
            <person name="Randazzo S."/>
            <person name="Carcy B."/>
            <person name="Debierre-Grockiego F."/>
            <person name="Delbecq S."/>
            <person name="Moubri-Menage K."/>
            <person name="Shams-Eldin H."/>
            <person name="Usmani-Brown S."/>
            <person name="Bringaud F."/>
            <person name="Wincker P."/>
            <person name="Vivares C.P."/>
            <person name="Schwarz R.T."/>
            <person name="Schetters T.P."/>
            <person name="Krause P.J."/>
            <person name="Gorenflot A."/>
            <person name="Berry V."/>
            <person name="Barbe V."/>
            <person name="Ben Mamoun C."/>
        </authorList>
    </citation>
    <scope>NUCLEOTIDE SEQUENCE [LARGE SCALE GENOMIC DNA]</scope>
    <source>
        <strain evidence="6 7">RI</strain>
    </source>
</reference>
<evidence type="ECO:0000259" key="5">
    <source>
        <dbReference type="PROSITE" id="PS50102"/>
    </source>
</evidence>
<feature type="region of interest" description="Disordered" evidence="4">
    <location>
        <begin position="284"/>
        <end position="375"/>
    </location>
</feature>
<feature type="compositionally biased region" description="Polar residues" evidence="4">
    <location>
        <begin position="285"/>
        <end position="297"/>
    </location>
</feature>
<dbReference type="GeneID" id="24425668"/>
<dbReference type="InterPro" id="IPR000504">
    <property type="entry name" value="RRM_dom"/>
</dbReference>
<dbReference type="PROSITE" id="PS50102">
    <property type="entry name" value="RRM"/>
    <property type="match status" value="2"/>
</dbReference>
<dbReference type="GO" id="GO:0006417">
    <property type="term" value="P:regulation of translation"/>
    <property type="evidence" value="ECO:0007669"/>
    <property type="project" value="TreeGrafter"/>
</dbReference>
<dbReference type="PANTHER" id="PTHR48032">
    <property type="entry name" value="RNA-BINDING PROTEIN MUSASHI HOMOLOG RBP6"/>
    <property type="match status" value="1"/>
</dbReference>
<dbReference type="RefSeq" id="XP_012649630.2">
    <property type="nucleotide sequence ID" value="XM_012794176.2"/>
</dbReference>
<feature type="domain" description="RRM" evidence="5">
    <location>
        <begin position="1"/>
        <end position="51"/>
    </location>
</feature>
<dbReference type="Proteomes" id="UP000002899">
    <property type="component" value="Chromosome IV"/>
</dbReference>
<reference evidence="6 7" key="3">
    <citation type="journal article" date="2016" name="Sci. Rep.">
        <title>Genome-wide diversity and gene expression profiling of Babesia microti isolates identify polymorphic genes that mediate host-pathogen interactions.</title>
        <authorList>
            <person name="Silva J.C."/>
            <person name="Cornillot E."/>
            <person name="McCracken C."/>
            <person name="Usmani-Brown S."/>
            <person name="Dwivedi A."/>
            <person name="Ifeonu O.O."/>
            <person name="Crabtree J."/>
            <person name="Gotia H.T."/>
            <person name="Virji A.Z."/>
            <person name="Reynes C."/>
            <person name="Colinge J."/>
            <person name="Kumar V."/>
            <person name="Lawres L."/>
            <person name="Pazzi J.E."/>
            <person name="Pablo J.V."/>
            <person name="Hung C."/>
            <person name="Brancato J."/>
            <person name="Kumari P."/>
            <person name="Orvis J."/>
            <person name="Tretina K."/>
            <person name="Chibucos M."/>
            <person name="Ott S."/>
            <person name="Sadzewicz L."/>
            <person name="Sengamalay N."/>
            <person name="Shetty A.C."/>
            <person name="Su Q."/>
            <person name="Tallon L."/>
            <person name="Fraser C.M."/>
            <person name="Frutos R."/>
            <person name="Molina D.M."/>
            <person name="Krause P.J."/>
            <person name="Ben Mamoun C."/>
        </authorList>
    </citation>
    <scope>NUCLEOTIDE SEQUENCE [LARGE SCALE GENOMIC DNA]</scope>
    <source>
        <strain evidence="6 7">RI</strain>
    </source>
</reference>
<evidence type="ECO:0000256" key="2">
    <source>
        <dbReference type="ARBA" id="ARBA00022884"/>
    </source>
</evidence>
<dbReference type="EMBL" id="LN871599">
    <property type="protein sequence ID" value="CCF75222.2"/>
    <property type="molecule type" value="Genomic_DNA"/>
</dbReference>
<feature type="domain" description="RRM" evidence="5">
    <location>
        <begin position="74"/>
        <end position="151"/>
    </location>
</feature>
<sequence length="375" mass="41485">MTDCVVMVEANSGRSRGFGFVTFVSHDALEAVLASKQIVDGKEVDCKKACPREVMNSNNGALPKAAQVGVFRTDKIFVGGLPDLTNEEFREYFEKFGTVLEATLMVDKNTNKPRGFGFITFESPSVVNEVIRRYNEHTLKGKWVEVKKATPRESFTKNSGKNMPSPVHANAINTPPYESYPPPYPERYCPDKLSGPPHHHPVSVPNAPAMGYANDRSAYADRPPSYASNDKPMYGTGADMPWANDRSAYADRSPNQYPMAAGRPPGYGFPPCVNYTYPSYGDKPVTSSAPNYNYSPEQNRHSHNPYDRPEDKPPTATTDPYGMAQYSSATVAYSSGDRGYNPMAKYPPDPRHGAPVSSYVPARNRPNLVARQEPY</sequence>
<dbReference type="InterPro" id="IPR012677">
    <property type="entry name" value="Nucleotide-bd_a/b_plait_sf"/>
</dbReference>
<evidence type="ECO:0000256" key="1">
    <source>
        <dbReference type="ARBA" id="ARBA00022737"/>
    </source>
</evidence>